<accession>A0ACB9U384</accession>
<gene>
    <name evidence="1" type="ORF">MJG53_018816</name>
</gene>
<keyword evidence="2" id="KW-1185">Reference proteome</keyword>
<comment type="caution">
    <text evidence="1">The sequence shown here is derived from an EMBL/GenBank/DDBJ whole genome shotgun (WGS) entry which is preliminary data.</text>
</comment>
<reference evidence="1" key="1">
    <citation type="submission" date="2022-03" db="EMBL/GenBank/DDBJ databases">
        <title>Genomic analyses of argali, domestic sheep and their hybrids provide insights into chromosomal evolution, heterosis and genetic basis of agronomic traits.</title>
        <authorList>
            <person name="Li M."/>
        </authorList>
    </citation>
    <scope>NUCLEOTIDE SEQUENCE</scope>
    <source>
        <strain evidence="1">F1 hybrid</strain>
    </source>
</reference>
<evidence type="ECO:0000313" key="2">
    <source>
        <dbReference type="Proteomes" id="UP001057279"/>
    </source>
</evidence>
<dbReference type="EMBL" id="CM043050">
    <property type="protein sequence ID" value="KAI4556862.1"/>
    <property type="molecule type" value="Genomic_DNA"/>
</dbReference>
<organism evidence="1 2">
    <name type="scientific">Ovis ammon polii x Ovis aries</name>
    <dbReference type="NCBI Taxonomy" id="2918886"/>
    <lineage>
        <taxon>Eukaryota</taxon>
        <taxon>Metazoa</taxon>
        <taxon>Chordata</taxon>
        <taxon>Craniata</taxon>
        <taxon>Vertebrata</taxon>
        <taxon>Euteleostomi</taxon>
        <taxon>Mammalia</taxon>
        <taxon>Eutheria</taxon>
        <taxon>Laurasiatheria</taxon>
        <taxon>Artiodactyla</taxon>
        <taxon>Ruminantia</taxon>
        <taxon>Pecora</taxon>
        <taxon>Bovidae</taxon>
        <taxon>Caprinae</taxon>
        <taxon>Ovis</taxon>
    </lineage>
</organism>
<sequence length="587" mass="63618">MAALRRHVFVGKVLKKLYPEVSHGQEKKAPVTPASRNPSEKVAPEREKGQSVPPETGGDTRVQPMQRLYTVGLPPKGWVPPLLEPPSCSSSESSSNSEDTGDEDLHDLPKRRRIRKHKSKKKFKNPNNTHVKPAESEKQQSLLQEKLQPRHTDGPTISKNKKRKLKKKQQMQRKKAAGSQTGASSVHFMYQPEETSSEQEDVRATDGENAGGATVGGAAGAVEEQVLPLEEGGVPDAEEEEVKSTNEKADGILNFLKSTQEIYFYDGVSKDSDSGVFMESTNKLFKQLETHSVSPSDVFILDHMKTLLLLHDTKRLKSALDLFLEHCRMPLDVKMVHFLSPRCSVPEGSSLDLAGKSSPVLVCGGGRDPSFIFGGSFFVMAKDFSRVVVEELVFLSSCDRCGNTLLLDCGEGASSLLVMQKGTFSSWCGNFHGVGSSLVVVEDSIGVVPGALVFLSRCSVYVALLHMRNAGSSGVVAEDSVVLLLPSAVVFLNHCDMSGTLLRMWCAGSSLHVLWCAGSSVVVAGHSKLVVVFTALLRCGVAVCWVLSSYGEGLFSCNIFIVLGSVAPQSLRDVGPSPDVQWTQGFS</sequence>
<proteinExistence type="predicted"/>
<dbReference type="Proteomes" id="UP001057279">
    <property type="component" value="Linkage Group LG25"/>
</dbReference>
<evidence type="ECO:0000313" key="1">
    <source>
        <dbReference type="EMBL" id="KAI4556862.1"/>
    </source>
</evidence>
<protein>
    <submittedName>
        <fullName evidence="1">Uncharacterized protein</fullName>
    </submittedName>
</protein>
<name>A0ACB9U384_9CETA</name>